<protein>
    <recommendedName>
        <fullName evidence="2 5">Beta-lactamase</fullName>
        <ecNumber evidence="2 5">3.5.2.6</ecNumber>
    </recommendedName>
</protein>
<evidence type="ECO:0000313" key="10">
    <source>
        <dbReference type="Proteomes" id="UP001597063"/>
    </source>
</evidence>
<accession>A0ABW2XIN9</accession>
<comment type="caution">
    <text evidence="9">The sequence shown here is derived from an EMBL/GenBank/DDBJ whole genome shotgun (WGS) entry which is preliminary data.</text>
</comment>
<dbReference type="PANTHER" id="PTHR35333">
    <property type="entry name" value="BETA-LACTAMASE"/>
    <property type="match status" value="1"/>
</dbReference>
<comment type="similarity">
    <text evidence="1 5">Belongs to the class-A beta-lactamase family.</text>
</comment>
<dbReference type="EC" id="3.5.2.6" evidence="2 5"/>
<name>A0ABW2XIN9_9ACTN</name>
<evidence type="ECO:0000256" key="5">
    <source>
        <dbReference type="RuleBase" id="RU361140"/>
    </source>
</evidence>
<dbReference type="PROSITE" id="PS51257">
    <property type="entry name" value="PROKAR_LIPOPROTEIN"/>
    <property type="match status" value="1"/>
</dbReference>
<organism evidence="9 10">
    <name type="scientific">Actinomadura fibrosa</name>
    <dbReference type="NCBI Taxonomy" id="111802"/>
    <lineage>
        <taxon>Bacteria</taxon>
        <taxon>Bacillati</taxon>
        <taxon>Actinomycetota</taxon>
        <taxon>Actinomycetes</taxon>
        <taxon>Streptosporangiales</taxon>
        <taxon>Thermomonosporaceae</taxon>
        <taxon>Actinomadura</taxon>
    </lineage>
</organism>
<feature type="chain" id="PRO_5045654237" description="Beta-lactamase" evidence="7">
    <location>
        <begin position="26"/>
        <end position="329"/>
    </location>
</feature>
<feature type="domain" description="Beta-lactamase class A catalytic" evidence="8">
    <location>
        <begin position="83"/>
        <end position="300"/>
    </location>
</feature>
<dbReference type="Proteomes" id="UP001597063">
    <property type="component" value="Unassembled WGS sequence"/>
</dbReference>
<dbReference type="InterPro" id="IPR023650">
    <property type="entry name" value="Beta-lactam_class-A_AS"/>
</dbReference>
<keyword evidence="3 5" id="KW-0378">Hydrolase</keyword>
<dbReference type="InterPro" id="IPR000871">
    <property type="entry name" value="Beta-lactam_class-A"/>
</dbReference>
<feature type="compositionally biased region" description="Low complexity" evidence="6">
    <location>
        <begin position="44"/>
        <end position="61"/>
    </location>
</feature>
<evidence type="ECO:0000256" key="2">
    <source>
        <dbReference type="ARBA" id="ARBA00012865"/>
    </source>
</evidence>
<evidence type="ECO:0000313" key="9">
    <source>
        <dbReference type="EMBL" id="MFD0685193.1"/>
    </source>
</evidence>
<evidence type="ECO:0000259" key="8">
    <source>
        <dbReference type="Pfam" id="PF13354"/>
    </source>
</evidence>
<keyword evidence="7" id="KW-0732">Signal</keyword>
<dbReference type="NCBIfam" id="NF033103">
    <property type="entry name" value="bla_class_A"/>
    <property type="match status" value="1"/>
</dbReference>
<dbReference type="InterPro" id="IPR045155">
    <property type="entry name" value="Beta-lactam_cat"/>
</dbReference>
<comment type="catalytic activity">
    <reaction evidence="5">
        <text>a beta-lactam + H2O = a substituted beta-amino acid</text>
        <dbReference type="Rhea" id="RHEA:20401"/>
        <dbReference type="ChEBI" id="CHEBI:15377"/>
        <dbReference type="ChEBI" id="CHEBI:35627"/>
        <dbReference type="ChEBI" id="CHEBI:140347"/>
        <dbReference type="EC" id="3.5.2.6"/>
    </reaction>
</comment>
<feature type="region of interest" description="Disordered" evidence="6">
    <location>
        <begin position="32"/>
        <end position="61"/>
    </location>
</feature>
<dbReference type="PANTHER" id="PTHR35333:SF3">
    <property type="entry name" value="BETA-LACTAMASE-TYPE TRANSPEPTIDASE FOLD CONTAINING PROTEIN"/>
    <property type="match status" value="1"/>
</dbReference>
<dbReference type="PROSITE" id="PS00146">
    <property type="entry name" value="BETA_LACTAMASE_A"/>
    <property type="match status" value="1"/>
</dbReference>
<evidence type="ECO:0000256" key="6">
    <source>
        <dbReference type="SAM" id="MobiDB-lite"/>
    </source>
</evidence>
<dbReference type="RefSeq" id="WP_131757380.1">
    <property type="nucleotide sequence ID" value="NZ_CAACUY010000030.1"/>
</dbReference>
<feature type="signal peptide" evidence="7">
    <location>
        <begin position="1"/>
        <end position="25"/>
    </location>
</feature>
<gene>
    <name evidence="9" type="primary">bla</name>
    <name evidence="9" type="ORF">ACFQZM_11850</name>
</gene>
<keyword evidence="10" id="KW-1185">Reference proteome</keyword>
<dbReference type="PRINTS" id="PR00118">
    <property type="entry name" value="BLACTAMASEA"/>
</dbReference>
<dbReference type="EMBL" id="JBHTGP010000006">
    <property type="protein sequence ID" value="MFD0685193.1"/>
    <property type="molecule type" value="Genomic_DNA"/>
</dbReference>
<dbReference type="SUPFAM" id="SSF56601">
    <property type="entry name" value="beta-lactamase/transpeptidase-like"/>
    <property type="match status" value="1"/>
</dbReference>
<dbReference type="Gene3D" id="3.40.710.10">
    <property type="entry name" value="DD-peptidase/beta-lactamase superfamily"/>
    <property type="match status" value="1"/>
</dbReference>
<evidence type="ECO:0000256" key="1">
    <source>
        <dbReference type="ARBA" id="ARBA00009009"/>
    </source>
</evidence>
<evidence type="ECO:0000256" key="4">
    <source>
        <dbReference type="ARBA" id="ARBA00023251"/>
    </source>
</evidence>
<reference evidence="10" key="1">
    <citation type="journal article" date="2019" name="Int. J. Syst. Evol. Microbiol.">
        <title>The Global Catalogue of Microorganisms (GCM) 10K type strain sequencing project: providing services to taxonomists for standard genome sequencing and annotation.</title>
        <authorList>
            <consortium name="The Broad Institute Genomics Platform"/>
            <consortium name="The Broad Institute Genome Sequencing Center for Infectious Disease"/>
            <person name="Wu L."/>
            <person name="Ma J."/>
        </authorList>
    </citation>
    <scope>NUCLEOTIDE SEQUENCE [LARGE SCALE GENOMIC DNA]</scope>
    <source>
        <strain evidence="10">JCM 9371</strain>
    </source>
</reference>
<sequence length="329" mass="34402">MRTHTPWFRAVAGTAALSLSVLASAAGCGAGTDTAAKNATPRSATAPLGTPAGAPGRPAPSQAAVTKQIRALERSRETRIGAFAIDTGTGRYLGNRADERFAFASTFKAIACGAVLRKARRTDPGLMDRNVRYTKDDILPNSPETEKHVDTGMTVAELCKATITVSDNTAGNLVLKQIGGPAGHTAFFRSLGDRVSRQDRWETDLNLWKPGEVRDTTTPRAWAGDLRALTAGDALAPADRAQLVAWMKATETGGKRIRAGLPASWTVGDKTGTGGAYGTANDIAIAYPPSGAPVIFSITTNRLTADGTADEEAVARTATILARGLGKLT</sequence>
<proteinExistence type="inferred from homology"/>
<dbReference type="InterPro" id="IPR012338">
    <property type="entry name" value="Beta-lactam/transpept-like"/>
</dbReference>
<evidence type="ECO:0000256" key="3">
    <source>
        <dbReference type="ARBA" id="ARBA00022801"/>
    </source>
</evidence>
<dbReference type="Pfam" id="PF13354">
    <property type="entry name" value="Beta-lactamase2"/>
    <property type="match status" value="1"/>
</dbReference>
<keyword evidence="4 5" id="KW-0046">Antibiotic resistance</keyword>
<dbReference type="GO" id="GO:0008800">
    <property type="term" value="F:beta-lactamase activity"/>
    <property type="evidence" value="ECO:0007669"/>
    <property type="project" value="UniProtKB-EC"/>
</dbReference>
<evidence type="ECO:0000256" key="7">
    <source>
        <dbReference type="SAM" id="SignalP"/>
    </source>
</evidence>